<dbReference type="InterPro" id="IPR000742">
    <property type="entry name" value="EGF"/>
</dbReference>
<feature type="compositionally biased region" description="Basic and acidic residues" evidence="2">
    <location>
        <begin position="183"/>
        <end position="193"/>
    </location>
</feature>
<evidence type="ECO:0000259" key="4">
    <source>
        <dbReference type="PROSITE" id="PS50026"/>
    </source>
</evidence>
<gene>
    <name evidence="5" type="ORF">GWK47_015373</name>
</gene>
<evidence type="ECO:0000313" key="5">
    <source>
        <dbReference type="EMBL" id="KAG0713809.1"/>
    </source>
</evidence>
<dbReference type="Gene3D" id="2.10.25.10">
    <property type="entry name" value="Laminin"/>
    <property type="match status" value="1"/>
</dbReference>
<proteinExistence type="predicted"/>
<keyword evidence="3" id="KW-1133">Transmembrane helix</keyword>
<dbReference type="Proteomes" id="UP000770661">
    <property type="component" value="Unassembled WGS sequence"/>
</dbReference>
<feature type="region of interest" description="Disordered" evidence="2">
    <location>
        <begin position="136"/>
        <end position="193"/>
    </location>
</feature>
<reference evidence="5" key="1">
    <citation type="submission" date="2020-07" db="EMBL/GenBank/DDBJ databases">
        <title>The High-quality genome of the commercially important snow crab, Chionoecetes opilio.</title>
        <authorList>
            <person name="Jeong J.-H."/>
            <person name="Ryu S."/>
        </authorList>
    </citation>
    <scope>NUCLEOTIDE SEQUENCE</scope>
    <source>
        <strain evidence="5">MADBK_172401_WGS</strain>
        <tissue evidence="5">Digestive gland</tissue>
    </source>
</reference>
<evidence type="ECO:0000256" key="2">
    <source>
        <dbReference type="SAM" id="MobiDB-lite"/>
    </source>
</evidence>
<dbReference type="EMBL" id="JACEEZ010021060">
    <property type="protein sequence ID" value="KAG0713809.1"/>
    <property type="molecule type" value="Genomic_DNA"/>
</dbReference>
<dbReference type="PROSITE" id="PS50026">
    <property type="entry name" value="EGF_3"/>
    <property type="match status" value="1"/>
</dbReference>
<evidence type="ECO:0000256" key="3">
    <source>
        <dbReference type="SAM" id="Phobius"/>
    </source>
</evidence>
<evidence type="ECO:0000256" key="1">
    <source>
        <dbReference type="PROSITE-ProRule" id="PRU00076"/>
    </source>
</evidence>
<feature type="disulfide bond" evidence="1">
    <location>
        <begin position="54"/>
        <end position="63"/>
    </location>
</feature>
<keyword evidence="3" id="KW-0812">Transmembrane</keyword>
<comment type="caution">
    <text evidence="1">Lacks conserved residue(s) required for the propagation of feature annotation.</text>
</comment>
<keyword evidence="3" id="KW-0472">Membrane</keyword>
<accession>A0A8J5CKM7</accession>
<dbReference type="OrthoDB" id="6345916at2759"/>
<dbReference type="SUPFAM" id="SSF57196">
    <property type="entry name" value="EGF/Laminin"/>
    <property type="match status" value="1"/>
</dbReference>
<keyword evidence="6" id="KW-1185">Reference proteome</keyword>
<keyword evidence="1" id="KW-1015">Disulfide bond</keyword>
<sequence>MCVSGESCGLCWANYRRSSTDPTKCEKLNTCDVNDCEGQSECEAHTSDKYVCRCPAGRSGLSCEHRDHSAQTSATSGNVVTTVVVVVILLVLLLVVLGCVYWYKRRPFTFWKSRGSRARDRVYHFVNPAFGVMHDQPIIESDDSPESTMSAQRTYRRPPPSAPSSPSTTLMKDQEQQQQQLDYQKHKEDSQVC</sequence>
<evidence type="ECO:0000313" key="6">
    <source>
        <dbReference type="Proteomes" id="UP000770661"/>
    </source>
</evidence>
<feature type="domain" description="EGF-like" evidence="4">
    <location>
        <begin position="27"/>
        <end position="64"/>
    </location>
</feature>
<keyword evidence="1" id="KW-0245">EGF-like domain</keyword>
<dbReference type="AlphaFoldDB" id="A0A8J5CKM7"/>
<organism evidence="5 6">
    <name type="scientific">Chionoecetes opilio</name>
    <name type="common">Atlantic snow crab</name>
    <name type="synonym">Cancer opilio</name>
    <dbReference type="NCBI Taxonomy" id="41210"/>
    <lineage>
        <taxon>Eukaryota</taxon>
        <taxon>Metazoa</taxon>
        <taxon>Ecdysozoa</taxon>
        <taxon>Arthropoda</taxon>
        <taxon>Crustacea</taxon>
        <taxon>Multicrustacea</taxon>
        <taxon>Malacostraca</taxon>
        <taxon>Eumalacostraca</taxon>
        <taxon>Eucarida</taxon>
        <taxon>Decapoda</taxon>
        <taxon>Pleocyemata</taxon>
        <taxon>Brachyura</taxon>
        <taxon>Eubrachyura</taxon>
        <taxon>Majoidea</taxon>
        <taxon>Majidae</taxon>
        <taxon>Chionoecetes</taxon>
    </lineage>
</organism>
<dbReference type="PROSITE" id="PS00022">
    <property type="entry name" value="EGF_1"/>
    <property type="match status" value="1"/>
</dbReference>
<comment type="caution">
    <text evidence="5">The sequence shown here is derived from an EMBL/GenBank/DDBJ whole genome shotgun (WGS) entry which is preliminary data.</text>
</comment>
<protein>
    <recommendedName>
        <fullName evidence="4">EGF-like domain-containing protein</fullName>
    </recommendedName>
</protein>
<name>A0A8J5CKM7_CHIOP</name>
<feature type="transmembrane region" description="Helical" evidence="3">
    <location>
        <begin position="79"/>
        <end position="103"/>
    </location>
</feature>